<dbReference type="Proteomes" id="UP001152622">
    <property type="component" value="Chromosome 1"/>
</dbReference>
<dbReference type="InterPro" id="IPR011333">
    <property type="entry name" value="SKP1/BTB/POZ_sf"/>
</dbReference>
<dbReference type="SMART" id="SM00225">
    <property type="entry name" value="BTB"/>
    <property type="match status" value="1"/>
</dbReference>
<dbReference type="Gene3D" id="3.30.710.10">
    <property type="entry name" value="Potassium Channel Kv1.1, Chain A"/>
    <property type="match status" value="1"/>
</dbReference>
<dbReference type="Gene3D" id="1.25.40.420">
    <property type="match status" value="1"/>
</dbReference>
<feature type="domain" description="BTB" evidence="2">
    <location>
        <begin position="89"/>
        <end position="160"/>
    </location>
</feature>
<evidence type="ECO:0000313" key="3">
    <source>
        <dbReference type="EMBL" id="KAJ8382269.1"/>
    </source>
</evidence>
<sequence length="488" mass="56607">MWDEPNVTHMPAELMFDFPLSKTRAKVLQGKRHRQPTKEVWIEWEPSPPGGQYGEPPSKQVPGETSCTVDHLDEIVAEFSNLYWSEDFSDVELVINETHRLKAHRVVLALSSDVFRQMFSRGCWREGGQEEVALTEEESCVEHMDAFLQYFYTGAMSIHSGNLFPLLILTDKYNVRALRQSCEQFALQSVCAGPVRRALAWWRTAEQIGFQELEEACRRYVALNGAVLASSSDWLSLELERLLILLQSDDLQVENEFQLFHAVKRWLLHKEAKEEDVQEGVLEHVRFPLMSPLEVYNACYVGMLPTPVRDAFLAESILIYKVNSLPIEAIGLYHDIQAPRFTMRMYTSADFGCSRKIEGFNTAQSPSIDFTTKLFQSKISWKIRSQFHQNQHFGSQSTAKPQHPTQYWMCRIDECNLNNENHEHQLCVLMYRNVADTWLACDYETYSIPHKQEMPLVALHEKFEKNKCVHKNTAFVHFIGKIRWVKFT</sequence>
<gene>
    <name evidence="3" type="ORF">SKAU_G00030470</name>
</gene>
<evidence type="ECO:0000259" key="2">
    <source>
        <dbReference type="PROSITE" id="PS50097"/>
    </source>
</evidence>
<accession>A0A9Q1GEY4</accession>
<comment type="caution">
    <text evidence="3">The sequence shown here is derived from an EMBL/GenBank/DDBJ whole genome shotgun (WGS) entry which is preliminary data.</text>
</comment>
<evidence type="ECO:0000313" key="4">
    <source>
        <dbReference type="Proteomes" id="UP001152622"/>
    </source>
</evidence>
<dbReference type="InterPro" id="IPR011705">
    <property type="entry name" value="BACK"/>
</dbReference>
<dbReference type="SMART" id="SM00875">
    <property type="entry name" value="BACK"/>
    <property type="match status" value="1"/>
</dbReference>
<dbReference type="PANTHER" id="PTHR24410">
    <property type="entry name" value="HL07962P-RELATED"/>
    <property type="match status" value="1"/>
</dbReference>
<dbReference type="AlphaFoldDB" id="A0A9Q1GEY4"/>
<dbReference type="InterPro" id="IPR051481">
    <property type="entry name" value="BTB-POZ/Galectin-3-binding"/>
</dbReference>
<dbReference type="PANTHER" id="PTHR24410:SF21">
    <property type="entry name" value="BTB DOMAIN-CONTAINING PROTEIN"/>
    <property type="match status" value="1"/>
</dbReference>
<organism evidence="3 4">
    <name type="scientific">Synaphobranchus kaupii</name>
    <name type="common">Kaup's arrowtooth eel</name>
    <dbReference type="NCBI Taxonomy" id="118154"/>
    <lineage>
        <taxon>Eukaryota</taxon>
        <taxon>Metazoa</taxon>
        <taxon>Chordata</taxon>
        <taxon>Craniata</taxon>
        <taxon>Vertebrata</taxon>
        <taxon>Euteleostomi</taxon>
        <taxon>Actinopterygii</taxon>
        <taxon>Neopterygii</taxon>
        <taxon>Teleostei</taxon>
        <taxon>Anguilliformes</taxon>
        <taxon>Synaphobranchidae</taxon>
        <taxon>Synaphobranchus</taxon>
    </lineage>
</organism>
<dbReference type="OrthoDB" id="2359033at2759"/>
<reference evidence="3" key="1">
    <citation type="journal article" date="2023" name="Science">
        <title>Genome structures resolve the early diversification of teleost fishes.</title>
        <authorList>
            <person name="Parey E."/>
            <person name="Louis A."/>
            <person name="Montfort J."/>
            <person name="Bouchez O."/>
            <person name="Roques C."/>
            <person name="Iampietro C."/>
            <person name="Lluch J."/>
            <person name="Castinel A."/>
            <person name="Donnadieu C."/>
            <person name="Desvignes T."/>
            <person name="Floi Bucao C."/>
            <person name="Jouanno E."/>
            <person name="Wen M."/>
            <person name="Mejri S."/>
            <person name="Dirks R."/>
            <person name="Jansen H."/>
            <person name="Henkel C."/>
            <person name="Chen W.J."/>
            <person name="Zahm M."/>
            <person name="Cabau C."/>
            <person name="Klopp C."/>
            <person name="Thompson A.W."/>
            <person name="Robinson-Rechavi M."/>
            <person name="Braasch I."/>
            <person name="Lecointre G."/>
            <person name="Bobe J."/>
            <person name="Postlethwait J.H."/>
            <person name="Berthelot C."/>
            <person name="Roest Crollius H."/>
            <person name="Guiguen Y."/>
        </authorList>
    </citation>
    <scope>NUCLEOTIDE SEQUENCE</scope>
    <source>
        <strain evidence="3">WJC10195</strain>
    </source>
</reference>
<name>A0A9Q1GEY4_SYNKA</name>
<evidence type="ECO:0000256" key="1">
    <source>
        <dbReference type="SAM" id="MobiDB-lite"/>
    </source>
</evidence>
<dbReference type="PROSITE" id="PS50097">
    <property type="entry name" value="BTB"/>
    <property type="match status" value="1"/>
</dbReference>
<protein>
    <recommendedName>
        <fullName evidence="2">BTB domain-containing protein</fullName>
    </recommendedName>
</protein>
<feature type="region of interest" description="Disordered" evidence="1">
    <location>
        <begin position="44"/>
        <end position="63"/>
    </location>
</feature>
<proteinExistence type="predicted"/>
<dbReference type="Pfam" id="PF07707">
    <property type="entry name" value="BACK"/>
    <property type="match status" value="1"/>
</dbReference>
<dbReference type="InterPro" id="IPR000210">
    <property type="entry name" value="BTB/POZ_dom"/>
</dbReference>
<dbReference type="EMBL" id="JAINUF010000001">
    <property type="protein sequence ID" value="KAJ8382269.1"/>
    <property type="molecule type" value="Genomic_DNA"/>
</dbReference>
<keyword evidence="4" id="KW-1185">Reference proteome</keyword>
<dbReference type="SUPFAM" id="SSF54695">
    <property type="entry name" value="POZ domain"/>
    <property type="match status" value="1"/>
</dbReference>
<dbReference type="Pfam" id="PF00651">
    <property type="entry name" value="BTB"/>
    <property type="match status" value="1"/>
</dbReference>